<name>A0A3R6D6D7_9FIRM</name>
<proteinExistence type="predicted"/>
<dbReference type="EMBL" id="QRHP01000012">
    <property type="protein sequence ID" value="RHF83241.1"/>
    <property type="molecule type" value="Genomic_DNA"/>
</dbReference>
<dbReference type="RefSeq" id="WP_118203459.1">
    <property type="nucleotide sequence ID" value="NZ_QRHP01000012.1"/>
</dbReference>
<dbReference type="Proteomes" id="UP000283701">
    <property type="component" value="Unassembled WGS sequence"/>
</dbReference>
<evidence type="ECO:0000313" key="2">
    <source>
        <dbReference type="Proteomes" id="UP000283701"/>
    </source>
</evidence>
<sequence>MLEEKRNNKPDVILKKYWENKERFSDFFNAVLFDGKTVIRPEELEDLDTDESSILEHKNYAETLKASRDNIAICKKSTRYGIDFVMLGMESQEHIHYAMPMRIMGYDYGAYKKQYDNNAVKYKNGKGLSSDEFLSKMRKTDKFIPVITAVIYYGERPWDGAVSLHGMLDIPKQFSHYVNDYKMILIEAGNNNLKLHNVNNRDLFNLVGMLIDKRETPGKRKEQAIHYVKKNHVDTTVIRAVTSVMNSKMDYQLLERKGENEMFTVFEETWKDGEQAGRTAGRAEGRAEEIIAAGYEFGLSEKTILERLQKKLAITPQKAREYLATYTKETVQHC</sequence>
<evidence type="ECO:0000313" key="1">
    <source>
        <dbReference type="EMBL" id="RHF83241.1"/>
    </source>
</evidence>
<gene>
    <name evidence="1" type="ORF">DW654_10880</name>
</gene>
<organism evidence="1 2">
    <name type="scientific">Roseburia inulinivorans</name>
    <dbReference type="NCBI Taxonomy" id="360807"/>
    <lineage>
        <taxon>Bacteria</taxon>
        <taxon>Bacillati</taxon>
        <taxon>Bacillota</taxon>
        <taxon>Clostridia</taxon>
        <taxon>Lachnospirales</taxon>
        <taxon>Lachnospiraceae</taxon>
        <taxon>Roseburia</taxon>
    </lineage>
</organism>
<accession>A0A3R6D6D7</accession>
<comment type="caution">
    <text evidence="1">The sequence shown here is derived from an EMBL/GenBank/DDBJ whole genome shotgun (WGS) entry which is preliminary data.</text>
</comment>
<protein>
    <submittedName>
        <fullName evidence="1">Transposase</fullName>
    </submittedName>
</protein>
<reference evidence="1 2" key="1">
    <citation type="submission" date="2018-08" db="EMBL/GenBank/DDBJ databases">
        <title>A genome reference for cultivated species of the human gut microbiota.</title>
        <authorList>
            <person name="Zou Y."/>
            <person name="Xue W."/>
            <person name="Luo G."/>
        </authorList>
    </citation>
    <scope>NUCLEOTIDE SEQUENCE [LARGE SCALE GENOMIC DNA]</scope>
    <source>
        <strain evidence="1 2">AM23-23AC</strain>
    </source>
</reference>
<dbReference type="AlphaFoldDB" id="A0A3R6D6D7"/>